<name>A0A2U8E3F1_9BACT</name>
<dbReference type="AlphaFoldDB" id="A0A2U8E3F1"/>
<dbReference type="Proteomes" id="UP000244896">
    <property type="component" value="Chromosome"/>
</dbReference>
<dbReference type="OrthoDB" id="2063291at2"/>
<evidence type="ECO:0000313" key="2">
    <source>
        <dbReference type="EMBL" id="AWI09407.1"/>
    </source>
</evidence>
<dbReference type="Pfam" id="PF01261">
    <property type="entry name" value="AP_endonuc_2"/>
    <property type="match status" value="1"/>
</dbReference>
<dbReference type="InterPro" id="IPR036237">
    <property type="entry name" value="Xyl_isomerase-like_sf"/>
</dbReference>
<accession>A0A2U8E3F1</accession>
<protein>
    <recommendedName>
        <fullName evidence="1">Xylose isomerase-like TIM barrel domain-containing protein</fullName>
    </recommendedName>
</protein>
<dbReference type="InterPro" id="IPR050312">
    <property type="entry name" value="IolE/XylAMocC-like"/>
</dbReference>
<gene>
    <name evidence="2" type="ORF">CKA38_09250</name>
</gene>
<dbReference type="SUPFAM" id="SSF51658">
    <property type="entry name" value="Xylose isomerase-like"/>
    <property type="match status" value="1"/>
</dbReference>
<sequence>MRLGVRAHDFGKMPLDDLARRIAAHGLCSAQFAAVKSIPDFESDAGRVSPGLATHVRDAFRAEGVSIAVLGCYINLGTPDDADARFQMGRFKEYLRHARDFGCGMVATETGSVRADFAFHPENHGEAAFQRVLSRVRELVREAEKFGVFVAVEGVASYVVNNPRRIKRLIDEVESNNLQIIFDPVNLVNADNHKDHDAIIEESFALFGARIAAFHAKDFVITPEGAYRQVAAGTEGGLLNYPLFFKLAKQHKPYAYVLLEDTNPETLARTVTFAREAWARA</sequence>
<dbReference type="Gene3D" id="3.20.20.150">
    <property type="entry name" value="Divalent-metal-dependent TIM barrel enzymes"/>
    <property type="match status" value="1"/>
</dbReference>
<organism evidence="2 3">
    <name type="scientific">Ereboglobus luteus</name>
    <dbReference type="NCBI Taxonomy" id="1796921"/>
    <lineage>
        <taxon>Bacteria</taxon>
        <taxon>Pseudomonadati</taxon>
        <taxon>Verrucomicrobiota</taxon>
        <taxon>Opitutia</taxon>
        <taxon>Opitutales</taxon>
        <taxon>Opitutaceae</taxon>
        <taxon>Ereboglobus</taxon>
    </lineage>
</organism>
<keyword evidence="3" id="KW-1185">Reference proteome</keyword>
<dbReference type="InterPro" id="IPR013022">
    <property type="entry name" value="Xyl_isomerase-like_TIM-brl"/>
</dbReference>
<feature type="domain" description="Xylose isomerase-like TIM barrel" evidence="1">
    <location>
        <begin position="22"/>
        <end position="268"/>
    </location>
</feature>
<evidence type="ECO:0000259" key="1">
    <source>
        <dbReference type="Pfam" id="PF01261"/>
    </source>
</evidence>
<dbReference type="PANTHER" id="PTHR12110">
    <property type="entry name" value="HYDROXYPYRUVATE ISOMERASE"/>
    <property type="match status" value="1"/>
</dbReference>
<proteinExistence type="predicted"/>
<reference evidence="2 3" key="1">
    <citation type="journal article" date="2018" name="Syst. Appl. Microbiol.">
        <title>Ereboglobus luteus gen. nov. sp. nov. from cockroach guts, and new insights into the oxygen relationship of the genera Opitutus and Didymococcus (Verrucomicrobia: Opitutaceae).</title>
        <authorList>
            <person name="Tegtmeier D."/>
            <person name="Belitz A."/>
            <person name="Radek R."/>
            <person name="Heimerl T."/>
            <person name="Brune A."/>
        </authorList>
    </citation>
    <scope>NUCLEOTIDE SEQUENCE [LARGE SCALE GENOMIC DNA]</scope>
    <source>
        <strain evidence="2 3">Ho45</strain>
    </source>
</reference>
<dbReference type="EMBL" id="CP023004">
    <property type="protein sequence ID" value="AWI09407.1"/>
    <property type="molecule type" value="Genomic_DNA"/>
</dbReference>
<dbReference type="PANTHER" id="PTHR12110:SF21">
    <property type="entry name" value="XYLOSE ISOMERASE-LIKE TIM BARREL DOMAIN-CONTAINING PROTEIN"/>
    <property type="match status" value="1"/>
</dbReference>
<dbReference type="KEGG" id="elut:CKA38_09250"/>
<evidence type="ECO:0000313" key="3">
    <source>
        <dbReference type="Proteomes" id="UP000244896"/>
    </source>
</evidence>